<name>A0AA88GK82_NAELO</name>
<evidence type="ECO:0000259" key="10">
    <source>
        <dbReference type="PROSITE" id="PS50011"/>
    </source>
</evidence>
<feature type="compositionally biased region" description="Low complexity" evidence="9">
    <location>
        <begin position="1446"/>
        <end position="1456"/>
    </location>
</feature>
<feature type="compositionally biased region" description="Low complexity" evidence="9">
    <location>
        <begin position="166"/>
        <end position="188"/>
    </location>
</feature>
<sequence length="1547" mass="175752">MNEPSGSTTHSDSIMESIIDKDNSSSSHSPYDSGLNFNPHEDTFRSATNSQQQINSNTMKSPHHPNKLLTALPPSPLHNNTTYHRRTQSEFISGGGGTGSDDTTPPPAANNFSTTTTTTLSIENSQDVNTPNNEHSMDSSHDTAIMSNQQVVQHSMMSTTVRSEPLTLSQQQQHNSSTTNPPSSSSSSVPFHPSGKHRKKHFSLFEMNSPSMMMMNAQQHVNLTPSSLIFYTPTTRKRLNHVEFIKNSGIESSGGAVSVTKSPILSTENNHSVESSTMSHLNPHSSMRTTPFVSTLDASSPNHLETSPFTPKQHRTVSAQHNNPTKSIPSAHVNHHYTLEEFPIPDFSNVKKHNHITFDQKFNHLPNGHSNVSTTTHELSSLLLSSLPTASTQQQHSYASPLPSVSDLLVEASQESSKENTVVIGPYTVFIDSEYSLSASSVQLDGIFSIHDDTGLDVPKGALSAEKYFYEGFHTTTNEKVNVISQLVDSNYVEAYREKSKRLLLLDNNVTGIIQLLDVAEIQLTNAMQTTEEESEMNNKESLSANSSSAGSIFYIFVEPCLLMHKIIQKTKIEEKKFSYPILLEWLSQLADGLANIHEHLSTVHGNINVNSIFYSKNEECMKIGNMLLLTPEMRRRLSEPKSPFPEANDFNFSTYRSNTSFTPLDLGEKPRYDMKTEVWLFGILTITIITMKNMNVIINSFLDNDQSFVSSLFQIISKQYNDRFCALIWRACHSDPLCRPTMRELCYQLGLLKKYRSISGSTSSTRNSIIESDVNQYQKHLEDIRVNMELGSILGDLYGGEEGQFAEQKLHSRNSNSYDILPLCTSDGPAVLSSLISIGRTIMRFVNKHYKIKDKKKKKSKLILVKNKIKKFTKQEKMDSESRRLSKKTLEEELQLRNHTRVFEHQEEVDLKIMQTKIASQYRIISIIGSGSQGTVIKAFDIKNNRHVAIKRIRMKDNNDTLLAAKEISSMFSLSECENICKIYNWFMYCENREDKKTMDQGSPNLYESEEDTEAEDDEDDDDEYDFKDYANETWYISIVIEYCSEGDLRKALRYCRDTNTYFKNSIVKNWLTQLVTAVDYIHRKNLMHRDISLKNIFLHTDNKKILEESTSVHSLGTSSSYFDHCIVKLGDMGLSIKLEELNGKNAQWGTRRTMAPEQRLGKRYDCSVDIWSMGCIALEMVSQYHLSSKKGGAFDDLRHVDYYAEIKNNPNYLNEVLKPLEHYYDDNIIQFIKSCIVIEPWKRATTQQLFNLLHQDIRSVENVEMHYDESLEEFRPSPFPSVKHEGVNHSANPSNIGPILQRYDSKPSMMVSNASILSNLALLKAEMNKEGSDLKPAVEDYASQQQQQTRRLSGNPVFIELENSNRKYVKPEPKGQSNNGKLSASLSVDSKDVLTSYSLSMFFKEIEVEEKHEKETRTNEIKLSNDHFTSFMNNNPHYNDPHASSSSLPEEFSSQVKKGHENNLHKLLQKPIMEWTTSDVGIWLISIDFSKFVENFQSQNITGKALLLIREEDMKDVGCVKLGDKLLLWNMIQNLKQLNEKRFKK</sequence>
<dbReference type="Proteomes" id="UP000816034">
    <property type="component" value="Unassembled WGS sequence"/>
</dbReference>
<feature type="compositionally biased region" description="Basic and acidic residues" evidence="9">
    <location>
        <begin position="1366"/>
        <end position="1375"/>
    </location>
</feature>
<comment type="catalytic activity">
    <reaction evidence="8">
        <text>L-seryl-[protein] + ATP = O-phospho-L-seryl-[protein] + ADP + H(+)</text>
        <dbReference type="Rhea" id="RHEA:17989"/>
        <dbReference type="Rhea" id="RHEA-COMP:9863"/>
        <dbReference type="Rhea" id="RHEA-COMP:11604"/>
        <dbReference type="ChEBI" id="CHEBI:15378"/>
        <dbReference type="ChEBI" id="CHEBI:29999"/>
        <dbReference type="ChEBI" id="CHEBI:30616"/>
        <dbReference type="ChEBI" id="CHEBI:83421"/>
        <dbReference type="ChEBI" id="CHEBI:456216"/>
        <dbReference type="EC" id="2.7.11.1"/>
    </reaction>
</comment>
<evidence type="ECO:0000256" key="7">
    <source>
        <dbReference type="ARBA" id="ARBA00047899"/>
    </source>
</evidence>
<keyword evidence="4" id="KW-0547">Nucleotide-binding</keyword>
<keyword evidence="13" id="KW-1185">Reference proteome</keyword>
<comment type="catalytic activity">
    <reaction evidence="7">
        <text>L-threonyl-[protein] + ATP = O-phospho-L-threonyl-[protein] + ADP + H(+)</text>
        <dbReference type="Rhea" id="RHEA:46608"/>
        <dbReference type="Rhea" id="RHEA-COMP:11060"/>
        <dbReference type="Rhea" id="RHEA-COMP:11605"/>
        <dbReference type="ChEBI" id="CHEBI:15378"/>
        <dbReference type="ChEBI" id="CHEBI:30013"/>
        <dbReference type="ChEBI" id="CHEBI:30616"/>
        <dbReference type="ChEBI" id="CHEBI:61977"/>
        <dbReference type="ChEBI" id="CHEBI:456216"/>
        <dbReference type="EC" id="2.7.11.1"/>
    </reaction>
</comment>
<feature type="compositionally biased region" description="Polar residues" evidence="9">
    <location>
        <begin position="1"/>
        <end position="14"/>
    </location>
</feature>
<accession>A0AA88GK82</accession>
<evidence type="ECO:0000256" key="3">
    <source>
        <dbReference type="ARBA" id="ARBA00022679"/>
    </source>
</evidence>
<keyword evidence="5" id="KW-0418">Kinase</keyword>
<dbReference type="SMART" id="SM00454">
    <property type="entry name" value="SAM"/>
    <property type="match status" value="1"/>
</dbReference>
<feature type="domain" description="Protein kinase" evidence="10">
    <location>
        <begin position="923"/>
        <end position="1259"/>
    </location>
</feature>
<keyword evidence="6" id="KW-0067">ATP-binding</keyword>
<evidence type="ECO:0000256" key="9">
    <source>
        <dbReference type="SAM" id="MobiDB-lite"/>
    </source>
</evidence>
<comment type="caution">
    <text evidence="12">The sequence shown here is derived from an EMBL/GenBank/DDBJ whole genome shotgun (WGS) entry which is preliminary data.</text>
</comment>
<dbReference type="InterPro" id="IPR008266">
    <property type="entry name" value="Tyr_kinase_AS"/>
</dbReference>
<feature type="compositionally biased region" description="Polar residues" evidence="9">
    <location>
        <begin position="153"/>
        <end position="162"/>
    </location>
</feature>
<dbReference type="PANTHER" id="PTHR24361">
    <property type="entry name" value="MITOGEN-ACTIVATED KINASE KINASE KINASE"/>
    <property type="match status" value="1"/>
</dbReference>
<gene>
    <name evidence="12" type="ORF">C9374_005064</name>
</gene>
<dbReference type="PROSITE" id="PS50011">
    <property type="entry name" value="PROTEIN_KINASE_DOM"/>
    <property type="match status" value="2"/>
</dbReference>
<feature type="region of interest" description="Disordered" evidence="9">
    <location>
        <begin position="1366"/>
        <end position="1385"/>
    </location>
</feature>
<dbReference type="InterPro" id="IPR011009">
    <property type="entry name" value="Kinase-like_dom_sf"/>
</dbReference>
<dbReference type="GO" id="GO:0005737">
    <property type="term" value="C:cytoplasm"/>
    <property type="evidence" value="ECO:0007669"/>
    <property type="project" value="TreeGrafter"/>
</dbReference>
<dbReference type="Gene3D" id="1.10.150.50">
    <property type="entry name" value="Transcription Factor, Ets-1"/>
    <property type="match status" value="1"/>
</dbReference>
<evidence type="ECO:0000313" key="12">
    <source>
        <dbReference type="EMBL" id="KAG2382484.1"/>
    </source>
</evidence>
<evidence type="ECO:0000313" key="13">
    <source>
        <dbReference type="Proteomes" id="UP000816034"/>
    </source>
</evidence>
<dbReference type="InterPro" id="IPR053235">
    <property type="entry name" value="Ser_Thr_kinase"/>
</dbReference>
<evidence type="ECO:0000256" key="6">
    <source>
        <dbReference type="ARBA" id="ARBA00022840"/>
    </source>
</evidence>
<feature type="region of interest" description="Disordered" evidence="9">
    <location>
        <begin position="1438"/>
        <end position="1457"/>
    </location>
</feature>
<feature type="domain" description="Protein kinase" evidence="10">
    <location>
        <begin position="481"/>
        <end position="752"/>
    </location>
</feature>
<dbReference type="GO" id="GO:0004674">
    <property type="term" value="F:protein serine/threonine kinase activity"/>
    <property type="evidence" value="ECO:0007669"/>
    <property type="project" value="TreeGrafter"/>
</dbReference>
<evidence type="ECO:0000256" key="8">
    <source>
        <dbReference type="ARBA" id="ARBA00048679"/>
    </source>
</evidence>
<feature type="region of interest" description="Disordered" evidence="9">
    <location>
        <begin position="1"/>
        <end position="114"/>
    </location>
</feature>
<proteinExistence type="predicted"/>
<feature type="region of interest" description="Disordered" evidence="9">
    <location>
        <begin position="274"/>
        <end position="326"/>
    </location>
</feature>
<keyword evidence="3" id="KW-0808">Transferase</keyword>
<dbReference type="Pfam" id="PF00069">
    <property type="entry name" value="Pkinase"/>
    <property type="match status" value="2"/>
</dbReference>
<feature type="domain" description="SAM" evidence="11">
    <location>
        <begin position="1477"/>
        <end position="1540"/>
    </location>
</feature>
<dbReference type="InterPro" id="IPR013761">
    <property type="entry name" value="SAM/pointed_sf"/>
</dbReference>
<dbReference type="Pfam" id="PF07647">
    <property type="entry name" value="SAM_2"/>
    <property type="match status" value="1"/>
</dbReference>
<feature type="compositionally biased region" description="Polar residues" evidence="9">
    <location>
        <begin position="45"/>
        <end position="60"/>
    </location>
</feature>
<dbReference type="InterPro" id="IPR000719">
    <property type="entry name" value="Prot_kinase_dom"/>
</dbReference>
<dbReference type="SUPFAM" id="SSF56112">
    <property type="entry name" value="Protein kinase-like (PK-like)"/>
    <property type="match status" value="2"/>
</dbReference>
<dbReference type="EMBL" id="PYSW02000023">
    <property type="protein sequence ID" value="KAG2382484.1"/>
    <property type="molecule type" value="Genomic_DNA"/>
</dbReference>
<dbReference type="Gene3D" id="3.30.200.20">
    <property type="entry name" value="Phosphorylase Kinase, domain 1"/>
    <property type="match status" value="1"/>
</dbReference>
<keyword evidence="2" id="KW-0723">Serine/threonine-protein kinase</keyword>
<feature type="compositionally biased region" description="Acidic residues" evidence="9">
    <location>
        <begin position="1009"/>
        <end position="1024"/>
    </location>
</feature>
<dbReference type="InterPro" id="IPR001660">
    <property type="entry name" value="SAM"/>
</dbReference>
<dbReference type="SUPFAM" id="SSF47769">
    <property type="entry name" value="SAM/Pointed domain"/>
    <property type="match status" value="1"/>
</dbReference>
<dbReference type="RefSeq" id="XP_044548163.1">
    <property type="nucleotide sequence ID" value="XM_044694773.1"/>
</dbReference>
<reference evidence="12 13" key="1">
    <citation type="journal article" date="2018" name="BMC Genomics">
        <title>The genome of Naegleria lovaniensis, the basis for a comparative approach to unravel pathogenicity factors of the human pathogenic amoeba N. fowleri.</title>
        <authorList>
            <person name="Liechti N."/>
            <person name="Schurch N."/>
            <person name="Bruggmann R."/>
            <person name="Wittwer M."/>
        </authorList>
    </citation>
    <scope>NUCLEOTIDE SEQUENCE [LARGE SCALE GENOMIC DNA]</scope>
    <source>
        <strain evidence="12 13">ATCC 30569</strain>
    </source>
</reference>
<dbReference type="PROSITE" id="PS50105">
    <property type="entry name" value="SAM_DOMAIN"/>
    <property type="match status" value="1"/>
</dbReference>
<protein>
    <recommendedName>
        <fullName evidence="1">non-specific serine/threonine protein kinase</fullName>
        <ecNumber evidence="1">2.7.11.1</ecNumber>
    </recommendedName>
</protein>
<evidence type="ECO:0000256" key="5">
    <source>
        <dbReference type="ARBA" id="ARBA00022777"/>
    </source>
</evidence>
<dbReference type="GeneID" id="68097519"/>
<evidence type="ECO:0000256" key="1">
    <source>
        <dbReference type="ARBA" id="ARBA00012513"/>
    </source>
</evidence>
<dbReference type="Gene3D" id="1.10.510.10">
    <property type="entry name" value="Transferase(Phosphotransferase) domain 1"/>
    <property type="match status" value="2"/>
</dbReference>
<dbReference type="PANTHER" id="PTHR24361:SF433">
    <property type="entry name" value="PROTEIN KINASE DOMAIN-CONTAINING PROTEIN"/>
    <property type="match status" value="1"/>
</dbReference>
<dbReference type="EC" id="2.7.11.1" evidence="1"/>
<evidence type="ECO:0000256" key="4">
    <source>
        <dbReference type="ARBA" id="ARBA00022741"/>
    </source>
</evidence>
<dbReference type="PROSITE" id="PS00109">
    <property type="entry name" value="PROTEIN_KINASE_TYR"/>
    <property type="match status" value="1"/>
</dbReference>
<feature type="region of interest" description="Disordered" evidence="9">
    <location>
        <begin position="153"/>
        <end position="198"/>
    </location>
</feature>
<dbReference type="GO" id="GO:0006974">
    <property type="term" value="P:DNA damage response"/>
    <property type="evidence" value="ECO:0007669"/>
    <property type="project" value="TreeGrafter"/>
</dbReference>
<evidence type="ECO:0000256" key="2">
    <source>
        <dbReference type="ARBA" id="ARBA00022527"/>
    </source>
</evidence>
<evidence type="ECO:0000259" key="11">
    <source>
        <dbReference type="PROSITE" id="PS50105"/>
    </source>
</evidence>
<feature type="compositionally biased region" description="Low complexity" evidence="9">
    <location>
        <begin position="24"/>
        <end position="33"/>
    </location>
</feature>
<organism evidence="12 13">
    <name type="scientific">Naegleria lovaniensis</name>
    <name type="common">Amoeba</name>
    <dbReference type="NCBI Taxonomy" id="51637"/>
    <lineage>
        <taxon>Eukaryota</taxon>
        <taxon>Discoba</taxon>
        <taxon>Heterolobosea</taxon>
        <taxon>Tetramitia</taxon>
        <taxon>Eutetramitia</taxon>
        <taxon>Vahlkampfiidae</taxon>
        <taxon>Naegleria</taxon>
    </lineage>
</organism>
<feature type="region of interest" description="Disordered" evidence="9">
    <location>
        <begin position="1000"/>
        <end position="1024"/>
    </location>
</feature>
<dbReference type="CDD" id="cd09487">
    <property type="entry name" value="SAM_superfamily"/>
    <property type="match status" value="1"/>
</dbReference>
<dbReference type="GO" id="GO:0005524">
    <property type="term" value="F:ATP binding"/>
    <property type="evidence" value="ECO:0007669"/>
    <property type="project" value="InterPro"/>
</dbReference>